<feature type="compositionally biased region" description="Polar residues" evidence="1">
    <location>
        <begin position="193"/>
        <end position="203"/>
    </location>
</feature>
<protein>
    <submittedName>
        <fullName evidence="2">Uncharacterized protein</fullName>
    </submittedName>
</protein>
<keyword evidence="3" id="KW-1185">Reference proteome</keyword>
<feature type="compositionally biased region" description="Basic residues" evidence="1">
    <location>
        <begin position="204"/>
        <end position="213"/>
    </location>
</feature>
<proteinExistence type="predicted"/>
<dbReference type="Proteomes" id="UP000007015">
    <property type="component" value="Chromosome 6"/>
</dbReference>
<dbReference type="EMBL" id="CM000131">
    <property type="protein sequence ID" value="EEC80162.1"/>
    <property type="molecule type" value="Genomic_DNA"/>
</dbReference>
<reference evidence="2 3" key="1">
    <citation type="journal article" date="2005" name="PLoS Biol.">
        <title>The genomes of Oryza sativa: a history of duplications.</title>
        <authorList>
            <person name="Yu J."/>
            <person name="Wang J."/>
            <person name="Lin W."/>
            <person name="Li S."/>
            <person name="Li H."/>
            <person name="Zhou J."/>
            <person name="Ni P."/>
            <person name="Dong W."/>
            <person name="Hu S."/>
            <person name="Zeng C."/>
            <person name="Zhang J."/>
            <person name="Zhang Y."/>
            <person name="Li R."/>
            <person name="Xu Z."/>
            <person name="Li S."/>
            <person name="Li X."/>
            <person name="Zheng H."/>
            <person name="Cong L."/>
            <person name="Lin L."/>
            <person name="Yin J."/>
            <person name="Geng J."/>
            <person name="Li G."/>
            <person name="Shi J."/>
            <person name="Liu J."/>
            <person name="Lv H."/>
            <person name="Li J."/>
            <person name="Wang J."/>
            <person name="Deng Y."/>
            <person name="Ran L."/>
            <person name="Shi X."/>
            <person name="Wang X."/>
            <person name="Wu Q."/>
            <person name="Li C."/>
            <person name="Ren X."/>
            <person name="Wang J."/>
            <person name="Wang X."/>
            <person name="Li D."/>
            <person name="Liu D."/>
            <person name="Zhang X."/>
            <person name="Ji Z."/>
            <person name="Zhao W."/>
            <person name="Sun Y."/>
            <person name="Zhang Z."/>
            <person name="Bao J."/>
            <person name="Han Y."/>
            <person name="Dong L."/>
            <person name="Ji J."/>
            <person name="Chen P."/>
            <person name="Wu S."/>
            <person name="Liu J."/>
            <person name="Xiao Y."/>
            <person name="Bu D."/>
            <person name="Tan J."/>
            <person name="Yang L."/>
            <person name="Ye C."/>
            <person name="Zhang J."/>
            <person name="Xu J."/>
            <person name="Zhou Y."/>
            <person name="Yu Y."/>
            <person name="Zhang B."/>
            <person name="Zhuang S."/>
            <person name="Wei H."/>
            <person name="Liu B."/>
            <person name="Lei M."/>
            <person name="Yu H."/>
            <person name="Li Y."/>
            <person name="Xu H."/>
            <person name="Wei S."/>
            <person name="He X."/>
            <person name="Fang L."/>
            <person name="Zhang Z."/>
            <person name="Zhang Y."/>
            <person name="Huang X."/>
            <person name="Su Z."/>
            <person name="Tong W."/>
            <person name="Li J."/>
            <person name="Tong Z."/>
            <person name="Li S."/>
            <person name="Ye J."/>
            <person name="Wang L."/>
            <person name="Fang L."/>
            <person name="Lei T."/>
            <person name="Chen C."/>
            <person name="Chen H."/>
            <person name="Xu Z."/>
            <person name="Li H."/>
            <person name="Huang H."/>
            <person name="Zhang F."/>
            <person name="Xu H."/>
            <person name="Li N."/>
            <person name="Zhao C."/>
            <person name="Li S."/>
            <person name="Dong L."/>
            <person name="Huang Y."/>
            <person name="Li L."/>
            <person name="Xi Y."/>
            <person name="Qi Q."/>
            <person name="Li W."/>
            <person name="Zhang B."/>
            <person name="Hu W."/>
            <person name="Zhang Y."/>
            <person name="Tian X."/>
            <person name="Jiao Y."/>
            <person name="Liang X."/>
            <person name="Jin J."/>
            <person name="Gao L."/>
            <person name="Zheng W."/>
            <person name="Hao B."/>
            <person name="Liu S."/>
            <person name="Wang W."/>
            <person name="Yuan L."/>
            <person name="Cao M."/>
            <person name="McDermott J."/>
            <person name="Samudrala R."/>
            <person name="Wang J."/>
            <person name="Wong G.K."/>
            <person name="Yang H."/>
        </authorList>
    </citation>
    <scope>NUCLEOTIDE SEQUENCE [LARGE SCALE GENOMIC DNA]</scope>
    <source>
        <strain evidence="3">cv. 93-11</strain>
    </source>
</reference>
<gene>
    <name evidence="2" type="ORF">OsI_21991</name>
</gene>
<dbReference type="AlphaFoldDB" id="B8B3N3"/>
<dbReference type="Gramene" id="BGIOSGA022459-TA">
    <property type="protein sequence ID" value="BGIOSGA022459-PA"/>
    <property type="gene ID" value="BGIOSGA022459"/>
</dbReference>
<feature type="compositionally biased region" description="Basic and acidic residues" evidence="1">
    <location>
        <begin position="50"/>
        <end position="82"/>
    </location>
</feature>
<dbReference type="HOGENOM" id="CLU_1296222_0_0_1"/>
<evidence type="ECO:0000256" key="1">
    <source>
        <dbReference type="SAM" id="MobiDB-lite"/>
    </source>
</evidence>
<accession>B8B3N3</accession>
<feature type="compositionally biased region" description="Low complexity" evidence="1">
    <location>
        <begin position="170"/>
        <end position="182"/>
    </location>
</feature>
<feature type="region of interest" description="Disordered" evidence="1">
    <location>
        <begin position="116"/>
        <end position="213"/>
    </location>
</feature>
<name>B8B3N3_ORYSI</name>
<evidence type="ECO:0000313" key="3">
    <source>
        <dbReference type="Proteomes" id="UP000007015"/>
    </source>
</evidence>
<feature type="region of interest" description="Disordered" evidence="1">
    <location>
        <begin position="1"/>
        <end position="31"/>
    </location>
</feature>
<feature type="region of interest" description="Disordered" evidence="1">
    <location>
        <begin position="50"/>
        <end position="84"/>
    </location>
</feature>
<organism evidence="2 3">
    <name type="scientific">Oryza sativa subsp. indica</name>
    <name type="common">Rice</name>
    <dbReference type="NCBI Taxonomy" id="39946"/>
    <lineage>
        <taxon>Eukaryota</taxon>
        <taxon>Viridiplantae</taxon>
        <taxon>Streptophyta</taxon>
        <taxon>Embryophyta</taxon>
        <taxon>Tracheophyta</taxon>
        <taxon>Spermatophyta</taxon>
        <taxon>Magnoliopsida</taxon>
        <taxon>Liliopsida</taxon>
        <taxon>Poales</taxon>
        <taxon>Poaceae</taxon>
        <taxon>BOP clade</taxon>
        <taxon>Oryzoideae</taxon>
        <taxon>Oryzeae</taxon>
        <taxon>Oryzinae</taxon>
        <taxon>Oryza</taxon>
        <taxon>Oryza sativa</taxon>
    </lineage>
</organism>
<sequence>MEEHQPRPRRGHRTEANQAARGAQVPKQTPKPLVKSMLELNIEMLIGKDTSKLKNDGTRPRLDRGGKRAQEQIRSGRKEGARTRALVGGEGEEVCCNQARDNESAVSQLEHAQGVTAATVAMDPSNTGREGGGKGRQRLSQPPTPTWPLSMKIEAPDLAERSQGPAADHPTPSSTRPSSQSTNAGRGRLKGQICTTGPRSTTLCRHRPRAEAR</sequence>
<evidence type="ECO:0000313" key="2">
    <source>
        <dbReference type="EMBL" id="EEC80162.1"/>
    </source>
</evidence>